<dbReference type="PANTHER" id="PTHR33116:SF80">
    <property type="entry name" value="REVERSE TRANSCRIPTASE ZINC-BINDING DOMAIN-CONTAINING PROTEIN"/>
    <property type="match status" value="1"/>
</dbReference>
<dbReference type="EMBL" id="JAMSHJ010000004">
    <property type="protein sequence ID" value="KAI5416884.1"/>
    <property type="molecule type" value="Genomic_DNA"/>
</dbReference>
<comment type="caution">
    <text evidence="1">The sequence shown here is derived from an EMBL/GenBank/DDBJ whole genome shotgun (WGS) entry which is preliminary data.</text>
</comment>
<accession>A0A9D4XB69</accession>
<dbReference type="Gramene" id="Psat04G0176400-T1">
    <property type="protein sequence ID" value="KAI5416884.1"/>
    <property type="gene ID" value="KIW84_041764"/>
</dbReference>
<dbReference type="PANTHER" id="PTHR33116">
    <property type="entry name" value="REVERSE TRANSCRIPTASE ZINC-BINDING DOMAIN-CONTAINING PROTEIN-RELATED-RELATED"/>
    <property type="match status" value="1"/>
</dbReference>
<keyword evidence="2" id="KW-1185">Reference proteome</keyword>
<evidence type="ECO:0000313" key="1">
    <source>
        <dbReference type="EMBL" id="KAI5416884.1"/>
    </source>
</evidence>
<protein>
    <submittedName>
        <fullName evidence="1">Uncharacterized protein</fullName>
    </submittedName>
</protein>
<reference evidence="1 2" key="1">
    <citation type="journal article" date="2022" name="Nat. Genet.">
        <title>Improved pea reference genome and pan-genome highlight genomic features and evolutionary characteristics.</title>
        <authorList>
            <person name="Yang T."/>
            <person name="Liu R."/>
            <person name="Luo Y."/>
            <person name="Hu S."/>
            <person name="Wang D."/>
            <person name="Wang C."/>
            <person name="Pandey M.K."/>
            <person name="Ge S."/>
            <person name="Xu Q."/>
            <person name="Li N."/>
            <person name="Li G."/>
            <person name="Huang Y."/>
            <person name="Saxena R.K."/>
            <person name="Ji Y."/>
            <person name="Li M."/>
            <person name="Yan X."/>
            <person name="He Y."/>
            <person name="Liu Y."/>
            <person name="Wang X."/>
            <person name="Xiang C."/>
            <person name="Varshney R.K."/>
            <person name="Ding H."/>
            <person name="Gao S."/>
            <person name="Zong X."/>
        </authorList>
    </citation>
    <scope>NUCLEOTIDE SEQUENCE [LARGE SCALE GENOMIC DNA]</scope>
    <source>
        <strain evidence="1 2">cv. Zhongwan 6</strain>
    </source>
</reference>
<dbReference type="Proteomes" id="UP001058974">
    <property type="component" value="Chromosome 4"/>
</dbReference>
<evidence type="ECO:0000313" key="2">
    <source>
        <dbReference type="Proteomes" id="UP001058974"/>
    </source>
</evidence>
<dbReference type="AlphaFoldDB" id="A0A9D4XB69"/>
<gene>
    <name evidence="1" type="ORF">KIW84_041764</name>
</gene>
<organism evidence="1 2">
    <name type="scientific">Pisum sativum</name>
    <name type="common">Garden pea</name>
    <name type="synonym">Lathyrus oleraceus</name>
    <dbReference type="NCBI Taxonomy" id="3888"/>
    <lineage>
        <taxon>Eukaryota</taxon>
        <taxon>Viridiplantae</taxon>
        <taxon>Streptophyta</taxon>
        <taxon>Embryophyta</taxon>
        <taxon>Tracheophyta</taxon>
        <taxon>Spermatophyta</taxon>
        <taxon>Magnoliopsida</taxon>
        <taxon>eudicotyledons</taxon>
        <taxon>Gunneridae</taxon>
        <taxon>Pentapetalae</taxon>
        <taxon>rosids</taxon>
        <taxon>fabids</taxon>
        <taxon>Fabales</taxon>
        <taxon>Fabaceae</taxon>
        <taxon>Papilionoideae</taxon>
        <taxon>50 kb inversion clade</taxon>
        <taxon>NPAAA clade</taxon>
        <taxon>Hologalegina</taxon>
        <taxon>IRL clade</taxon>
        <taxon>Fabeae</taxon>
        <taxon>Lathyrus</taxon>
    </lineage>
</organism>
<name>A0A9D4XB69_PEA</name>
<proteinExistence type="predicted"/>
<sequence>MMFPSHTLYTNDVMLFAKGCSSSLEAIADLFQRYTICSGQVCNPAKSILVTGLMTSVRHGFLDNTIDFKMGYLPFIYLGVPLVKGIPKASYFQSVADKIRIKLADWKASLLSIVGRVQLVNSVIHNMATNEANCLVQCWNIVDEIDSLATIVKARVLRKGQIRKSHVFSSIWKGCKETFVDLMEHSMWTIGKGDKINLWCDNWCGLTITSLIQIPADKKFMLKASLCAILQGNSFVFLTALISLCPELPKMVSNI</sequence>